<proteinExistence type="predicted"/>
<dbReference type="AlphaFoldDB" id="A0A3B0VTD8"/>
<accession>A0A3B0VTD8</accession>
<protein>
    <recommendedName>
        <fullName evidence="3">Flagellar protein FlaG</fullName>
    </recommendedName>
</protein>
<organism evidence="2">
    <name type="scientific">hydrothermal vent metagenome</name>
    <dbReference type="NCBI Taxonomy" id="652676"/>
    <lineage>
        <taxon>unclassified sequences</taxon>
        <taxon>metagenomes</taxon>
        <taxon>ecological metagenomes</taxon>
    </lineage>
</organism>
<dbReference type="Gene3D" id="3.30.160.170">
    <property type="entry name" value="FlaG-like"/>
    <property type="match status" value="1"/>
</dbReference>
<sequence length="141" mass="15288">MDINLNAEVKAYGVPVTPVIEREDKTKAQVAPVQKNGESQAGSLNDEALHGQPKKAENGAEAARITKAELRNSVNVAQSRLDDIGGNLSLGLHEQPDDGTIVVQIRDKRSNKVVRQIPSKAIMELRVKLDELAGLLFDKNA</sequence>
<dbReference type="PANTHER" id="PTHR37166:SF1">
    <property type="entry name" value="PROTEIN FLAG"/>
    <property type="match status" value="1"/>
</dbReference>
<dbReference type="Pfam" id="PF03646">
    <property type="entry name" value="FlaG"/>
    <property type="match status" value="1"/>
</dbReference>
<dbReference type="EMBL" id="UOEX01000394">
    <property type="protein sequence ID" value="VAW41727.1"/>
    <property type="molecule type" value="Genomic_DNA"/>
</dbReference>
<dbReference type="InterPro" id="IPR005186">
    <property type="entry name" value="FlaG"/>
</dbReference>
<evidence type="ECO:0000256" key="1">
    <source>
        <dbReference type="SAM" id="MobiDB-lite"/>
    </source>
</evidence>
<evidence type="ECO:0008006" key="3">
    <source>
        <dbReference type="Google" id="ProtNLM"/>
    </source>
</evidence>
<name>A0A3B0VTD8_9ZZZZ</name>
<dbReference type="PANTHER" id="PTHR37166">
    <property type="entry name" value="PROTEIN FLAG"/>
    <property type="match status" value="1"/>
</dbReference>
<gene>
    <name evidence="2" type="ORF">MNBD_DELTA03-46</name>
</gene>
<dbReference type="InterPro" id="IPR035924">
    <property type="entry name" value="FlaG-like_sf"/>
</dbReference>
<evidence type="ECO:0000313" key="2">
    <source>
        <dbReference type="EMBL" id="VAW41727.1"/>
    </source>
</evidence>
<dbReference type="SUPFAM" id="SSF160214">
    <property type="entry name" value="FlaG-like"/>
    <property type="match status" value="1"/>
</dbReference>
<reference evidence="2" key="1">
    <citation type="submission" date="2018-06" db="EMBL/GenBank/DDBJ databases">
        <authorList>
            <person name="Zhirakovskaya E."/>
        </authorList>
    </citation>
    <scope>NUCLEOTIDE SEQUENCE</scope>
</reference>
<feature type="region of interest" description="Disordered" evidence="1">
    <location>
        <begin position="28"/>
        <end position="61"/>
    </location>
</feature>